<gene>
    <name evidence="9" type="ORF">PoB_005790400</name>
</gene>
<comment type="caution">
    <text evidence="9">The sequence shown here is derived from an EMBL/GenBank/DDBJ whole genome shotgun (WGS) entry which is preliminary data.</text>
</comment>
<evidence type="ECO:0000256" key="6">
    <source>
        <dbReference type="ARBA" id="ARBA00022801"/>
    </source>
</evidence>
<evidence type="ECO:0000256" key="1">
    <source>
        <dbReference type="ARBA" id="ARBA00004239"/>
    </source>
</evidence>
<dbReference type="SUPFAM" id="SSF52317">
    <property type="entry name" value="Class I glutamine amidotransferase-like"/>
    <property type="match status" value="1"/>
</dbReference>
<dbReference type="GO" id="GO:0034722">
    <property type="term" value="F:gamma-glutamyl-peptidase activity"/>
    <property type="evidence" value="ECO:0007669"/>
    <property type="project" value="UniProtKB-UniRule"/>
</dbReference>
<feature type="non-terminal residue" evidence="9">
    <location>
        <position position="1"/>
    </location>
</feature>
<reference evidence="9 10" key="1">
    <citation type="journal article" date="2021" name="Elife">
        <title>Chloroplast acquisition without the gene transfer in kleptoplastic sea slugs, Plakobranchus ocellatus.</title>
        <authorList>
            <person name="Maeda T."/>
            <person name="Takahashi S."/>
            <person name="Yoshida T."/>
            <person name="Shimamura S."/>
            <person name="Takaki Y."/>
            <person name="Nagai Y."/>
            <person name="Toyoda A."/>
            <person name="Suzuki Y."/>
            <person name="Arimoto A."/>
            <person name="Ishii H."/>
            <person name="Satoh N."/>
            <person name="Nishiyama T."/>
            <person name="Hasebe M."/>
            <person name="Maruyama T."/>
            <person name="Minagawa J."/>
            <person name="Obokata J."/>
            <person name="Shigenobu S."/>
        </authorList>
    </citation>
    <scope>NUCLEOTIDE SEQUENCE [LARGE SCALE GENOMIC DNA]</scope>
</reference>
<dbReference type="InterPro" id="IPR029062">
    <property type="entry name" value="Class_I_gatase-like"/>
</dbReference>
<dbReference type="PANTHER" id="PTHR11315:SF0">
    <property type="entry name" value="FOLATE GAMMA-GLUTAMYL HYDROLASE"/>
    <property type="match status" value="1"/>
</dbReference>
<evidence type="ECO:0000256" key="2">
    <source>
        <dbReference type="ARBA" id="ARBA00011083"/>
    </source>
</evidence>
<dbReference type="EMBL" id="BLXT01006392">
    <property type="protein sequence ID" value="GFO31399.1"/>
    <property type="molecule type" value="Genomic_DNA"/>
</dbReference>
<evidence type="ECO:0000256" key="8">
    <source>
        <dbReference type="PROSITE-ProRule" id="PRU00607"/>
    </source>
</evidence>
<keyword evidence="10" id="KW-1185">Reference proteome</keyword>
<evidence type="ECO:0000313" key="9">
    <source>
        <dbReference type="EMBL" id="GFO31399.1"/>
    </source>
</evidence>
<comment type="catalytic activity">
    <reaction evidence="8">
        <text>(6S)-5,6,7,8-tetrahydrofolyl-(gamma-L-Glu)(n) + (n-1) H2O = (6S)-5,6,7,8-tetrahydrofolate + (n-1) L-glutamate</text>
        <dbReference type="Rhea" id="RHEA:56784"/>
        <dbReference type="Rhea" id="RHEA-COMP:14738"/>
        <dbReference type="ChEBI" id="CHEBI:15377"/>
        <dbReference type="ChEBI" id="CHEBI:29985"/>
        <dbReference type="ChEBI" id="CHEBI:57453"/>
        <dbReference type="ChEBI" id="CHEBI:141005"/>
        <dbReference type="EC" id="3.4.19.9"/>
    </reaction>
</comment>
<dbReference type="EC" id="3.4.19.9" evidence="3 8"/>
<sequence>GGQPEEYYSQMVNWTNGILIPGGAVNFATSLIGRSARLVYNQVLQLNKAKDYYPLWGTCMGFQLLCYMTEGNNLLQPTDSANISWPLTFTAGFRSSRMFGNAPEEIIKILSTQPVTQNQHHYSILTKVFETSKLGQFFTKLSVNKDRQGKEFISSIEAKDFPIYGVQWHPEKPNFNWNPNYNINHSPNAVKVGQYMANFFVNEARKNSHRFPSVQEEAMNLIENYKNVYFNDGTFFDFYFIDPR</sequence>
<dbReference type="Pfam" id="PF07722">
    <property type="entry name" value="Peptidase_C26"/>
    <property type="match status" value="1"/>
</dbReference>
<dbReference type="GO" id="GO:0005773">
    <property type="term" value="C:vacuole"/>
    <property type="evidence" value="ECO:0007669"/>
    <property type="project" value="TreeGrafter"/>
</dbReference>
<feature type="active site" description="Proton donor" evidence="7">
    <location>
        <position position="169"/>
    </location>
</feature>
<dbReference type="AlphaFoldDB" id="A0AAV4CFG9"/>
<comment type="similarity">
    <text evidence="2">Belongs to the peptidase C26 family.</text>
</comment>
<dbReference type="Gene3D" id="3.40.50.880">
    <property type="match status" value="1"/>
</dbReference>
<dbReference type="GO" id="GO:0005576">
    <property type="term" value="C:extracellular region"/>
    <property type="evidence" value="ECO:0007669"/>
    <property type="project" value="UniProtKB-SubCell"/>
</dbReference>
<organism evidence="9 10">
    <name type="scientific">Plakobranchus ocellatus</name>
    <dbReference type="NCBI Taxonomy" id="259542"/>
    <lineage>
        <taxon>Eukaryota</taxon>
        <taxon>Metazoa</taxon>
        <taxon>Spiralia</taxon>
        <taxon>Lophotrochozoa</taxon>
        <taxon>Mollusca</taxon>
        <taxon>Gastropoda</taxon>
        <taxon>Heterobranchia</taxon>
        <taxon>Euthyneura</taxon>
        <taxon>Panpulmonata</taxon>
        <taxon>Sacoglossa</taxon>
        <taxon>Placobranchoidea</taxon>
        <taxon>Plakobranchidae</taxon>
        <taxon>Plakobranchus</taxon>
    </lineage>
</organism>
<feature type="active site" evidence="8">
    <location>
        <position position="169"/>
    </location>
</feature>
<evidence type="ECO:0000256" key="7">
    <source>
        <dbReference type="PIRSR" id="PIRSR615527-1"/>
    </source>
</evidence>
<proteinExistence type="inferred from homology"/>
<dbReference type="InterPro" id="IPR011697">
    <property type="entry name" value="Peptidase_C26"/>
</dbReference>
<comment type="subcellular location">
    <subcellularLocation>
        <location evidence="1">Secreted</location>
        <location evidence="1">Extracellular space</location>
    </subcellularLocation>
</comment>
<accession>A0AAV4CFG9</accession>
<dbReference type="InterPro" id="IPR015527">
    <property type="entry name" value="Pept_C26_g-glut_hydrolase"/>
</dbReference>
<evidence type="ECO:0000256" key="4">
    <source>
        <dbReference type="ARBA" id="ARBA00022525"/>
    </source>
</evidence>
<dbReference type="PROSITE" id="PS51275">
    <property type="entry name" value="PEPTIDASE_C26_GGH"/>
    <property type="match status" value="1"/>
</dbReference>
<dbReference type="PANTHER" id="PTHR11315">
    <property type="entry name" value="PROTEASE FAMILY C26 GAMMA-GLUTAMYL HYDROLASE"/>
    <property type="match status" value="1"/>
</dbReference>
<evidence type="ECO:0000256" key="3">
    <source>
        <dbReference type="ARBA" id="ARBA00012886"/>
    </source>
</evidence>
<feature type="active site" description="Nucleophile" evidence="7 8">
    <location>
        <position position="59"/>
    </location>
</feature>
<dbReference type="PROSITE" id="PS51273">
    <property type="entry name" value="GATASE_TYPE_1"/>
    <property type="match status" value="1"/>
</dbReference>
<keyword evidence="5" id="KW-0732">Signal</keyword>
<keyword evidence="4" id="KW-0964">Secreted</keyword>
<protein>
    <recommendedName>
        <fullName evidence="3 8">folate gamma-glutamyl hydrolase</fullName>
        <ecNumber evidence="3 8">3.4.19.9</ecNumber>
    </recommendedName>
</protein>
<name>A0AAV4CFG9_9GAST</name>
<evidence type="ECO:0000313" key="10">
    <source>
        <dbReference type="Proteomes" id="UP000735302"/>
    </source>
</evidence>
<evidence type="ECO:0000256" key="5">
    <source>
        <dbReference type="ARBA" id="ARBA00022729"/>
    </source>
</evidence>
<dbReference type="GO" id="GO:0046900">
    <property type="term" value="P:tetrahydrofolylpolyglutamate metabolic process"/>
    <property type="evidence" value="ECO:0007669"/>
    <property type="project" value="TreeGrafter"/>
</dbReference>
<dbReference type="Proteomes" id="UP000735302">
    <property type="component" value="Unassembled WGS sequence"/>
</dbReference>
<keyword evidence="6 8" id="KW-0378">Hydrolase</keyword>